<name>A0A0W8FQC2_9ZZZZ</name>
<keyword evidence="3" id="KW-0413">Isomerase</keyword>
<reference evidence="5" key="1">
    <citation type="journal article" date="2015" name="Proc. Natl. Acad. Sci. U.S.A.">
        <title>Networks of energetic and metabolic interactions define dynamics in microbial communities.</title>
        <authorList>
            <person name="Embree M."/>
            <person name="Liu J.K."/>
            <person name="Al-Bassam M.M."/>
            <person name="Zengler K."/>
        </authorList>
    </citation>
    <scope>NUCLEOTIDE SEQUENCE</scope>
</reference>
<evidence type="ECO:0000256" key="1">
    <source>
        <dbReference type="ARBA" id="ARBA00009375"/>
    </source>
</evidence>
<dbReference type="Pfam" id="PF01416">
    <property type="entry name" value="PseudoU_synth_1"/>
    <property type="match status" value="2"/>
</dbReference>
<dbReference type="InterPro" id="IPR020097">
    <property type="entry name" value="PsdUridine_synth_TruA_a/b_dom"/>
</dbReference>
<sequence length="260" mass="29567">MFKYKIVLEYDGTNYRGWQTQKNARSVQDTLITAAEKFLGVQVQLQGAGRTDAGVHALAQTAHLESSKKINTETLRIGINDNLPASINILQVENAPALFHARHHAVSRSYLYLIAKRRTAFGKRYVWWIKDNLNINKMQQALNLFQGFHEFASFADKRMEKETSTKVNIEATQLKEFDDIIAMRVVGSHFLWKMVRRIVGVTVEAGRDNFTQRDIETMLTSYSEAPARFTAPPSGLFLEKVLYEGDNLPEIKPPICLCNS</sequence>
<dbReference type="PANTHER" id="PTHR11142:SF0">
    <property type="entry name" value="TRNA PSEUDOURIDINE SYNTHASE-LIKE 1"/>
    <property type="match status" value="1"/>
</dbReference>
<dbReference type="GO" id="GO:0003723">
    <property type="term" value="F:RNA binding"/>
    <property type="evidence" value="ECO:0007669"/>
    <property type="project" value="InterPro"/>
</dbReference>
<comment type="caution">
    <text evidence="5">The sequence shown here is derived from an EMBL/GenBank/DDBJ whole genome shotgun (WGS) entry which is preliminary data.</text>
</comment>
<dbReference type="PIRSF" id="PIRSF001430">
    <property type="entry name" value="tRNA_psdUrid_synth"/>
    <property type="match status" value="1"/>
</dbReference>
<dbReference type="AlphaFoldDB" id="A0A0W8FQC2"/>
<feature type="domain" description="Pseudouridine synthase I TruA alpha/beta" evidence="4">
    <location>
        <begin position="141"/>
        <end position="244"/>
    </location>
</feature>
<dbReference type="Gene3D" id="3.30.70.580">
    <property type="entry name" value="Pseudouridine synthase I, catalytic domain, N-terminal subdomain"/>
    <property type="match status" value="1"/>
</dbReference>
<dbReference type="InterPro" id="IPR001406">
    <property type="entry name" value="PsdUridine_synth_TruA"/>
</dbReference>
<dbReference type="HAMAP" id="MF_00171">
    <property type="entry name" value="TruA"/>
    <property type="match status" value="1"/>
</dbReference>
<organism evidence="5">
    <name type="scientific">hydrocarbon metagenome</name>
    <dbReference type="NCBI Taxonomy" id="938273"/>
    <lineage>
        <taxon>unclassified sequences</taxon>
        <taxon>metagenomes</taxon>
        <taxon>ecological metagenomes</taxon>
    </lineage>
</organism>
<feature type="domain" description="Pseudouridine synthase I TruA alpha/beta" evidence="4">
    <location>
        <begin position="9"/>
        <end position="102"/>
    </location>
</feature>
<dbReference type="EC" id="4.2.1.70" evidence="5"/>
<dbReference type="GO" id="GO:0004730">
    <property type="term" value="F:pseudouridylate synthase activity"/>
    <property type="evidence" value="ECO:0007669"/>
    <property type="project" value="UniProtKB-EC"/>
</dbReference>
<dbReference type="Gene3D" id="3.30.70.660">
    <property type="entry name" value="Pseudouridine synthase I, catalytic domain, C-terminal subdomain"/>
    <property type="match status" value="1"/>
</dbReference>
<dbReference type="InterPro" id="IPR020103">
    <property type="entry name" value="PsdUridine_synth_cat_dom_sf"/>
</dbReference>
<accession>A0A0W8FQC2</accession>
<dbReference type="CDD" id="cd02570">
    <property type="entry name" value="PseudoU_synth_EcTruA"/>
    <property type="match status" value="1"/>
</dbReference>
<protein>
    <submittedName>
        <fullName evidence="5">Trna pseudouridine synthase a</fullName>
        <ecNumber evidence="5">4.2.1.70</ecNumber>
    </submittedName>
</protein>
<dbReference type="SUPFAM" id="SSF55120">
    <property type="entry name" value="Pseudouridine synthase"/>
    <property type="match status" value="1"/>
</dbReference>
<evidence type="ECO:0000259" key="4">
    <source>
        <dbReference type="Pfam" id="PF01416"/>
    </source>
</evidence>
<dbReference type="InterPro" id="IPR020094">
    <property type="entry name" value="TruA/RsuA/RluB/E/F_N"/>
</dbReference>
<dbReference type="EMBL" id="LNQE01000919">
    <property type="protein sequence ID" value="KUG23119.1"/>
    <property type="molecule type" value="Genomic_DNA"/>
</dbReference>
<dbReference type="FunFam" id="3.30.70.580:FF:000001">
    <property type="entry name" value="tRNA pseudouridine synthase A"/>
    <property type="match status" value="1"/>
</dbReference>
<dbReference type="InterPro" id="IPR020095">
    <property type="entry name" value="PsdUridine_synth_TruA_C"/>
</dbReference>
<evidence type="ECO:0000313" key="5">
    <source>
        <dbReference type="EMBL" id="KUG23119.1"/>
    </source>
</evidence>
<evidence type="ECO:0000256" key="2">
    <source>
        <dbReference type="ARBA" id="ARBA00022694"/>
    </source>
</evidence>
<proteinExistence type="inferred from homology"/>
<dbReference type="GO" id="GO:0009982">
    <property type="term" value="F:pseudouridine synthase activity"/>
    <property type="evidence" value="ECO:0007669"/>
    <property type="project" value="InterPro"/>
</dbReference>
<dbReference type="NCBIfam" id="TIGR00071">
    <property type="entry name" value="hisT_truA"/>
    <property type="match status" value="1"/>
</dbReference>
<evidence type="ECO:0000256" key="3">
    <source>
        <dbReference type="ARBA" id="ARBA00023235"/>
    </source>
</evidence>
<keyword evidence="2" id="KW-0819">tRNA processing</keyword>
<gene>
    <name evidence="5" type="ORF">ASZ90_007046</name>
</gene>
<dbReference type="PANTHER" id="PTHR11142">
    <property type="entry name" value="PSEUDOURIDYLATE SYNTHASE"/>
    <property type="match status" value="1"/>
</dbReference>
<dbReference type="GO" id="GO:0031119">
    <property type="term" value="P:tRNA pseudouridine synthesis"/>
    <property type="evidence" value="ECO:0007669"/>
    <property type="project" value="TreeGrafter"/>
</dbReference>
<keyword evidence="5" id="KW-0456">Lyase</keyword>
<comment type="similarity">
    <text evidence="1">Belongs to the tRNA pseudouridine synthase TruA family.</text>
</comment>